<evidence type="ECO:0000256" key="3">
    <source>
        <dbReference type="ARBA" id="ARBA00022801"/>
    </source>
</evidence>
<accession>A0ABV1HN84</accession>
<dbReference type="PANTHER" id="PTHR43788:SF8">
    <property type="entry name" value="DNA-BINDING PROTEIN SMUBP-2"/>
    <property type="match status" value="1"/>
</dbReference>
<protein>
    <submittedName>
        <fullName evidence="9">AAA domain-containing protein</fullName>
    </submittedName>
</protein>
<keyword evidence="4" id="KW-0347">Helicase</keyword>
<dbReference type="EMBL" id="JBBMFJ010000013">
    <property type="protein sequence ID" value="MEQ2563068.1"/>
    <property type="molecule type" value="Genomic_DNA"/>
</dbReference>
<gene>
    <name evidence="9" type="ORF">WMO41_07805</name>
</gene>
<proteinExistence type="inferred from homology"/>
<reference evidence="9 10" key="1">
    <citation type="submission" date="2024-03" db="EMBL/GenBank/DDBJ databases">
        <title>Human intestinal bacterial collection.</title>
        <authorList>
            <person name="Pauvert C."/>
            <person name="Hitch T.C.A."/>
            <person name="Clavel T."/>
        </authorList>
    </citation>
    <scope>NUCLEOTIDE SEQUENCE [LARGE SCALE GENOMIC DNA]</scope>
    <source>
        <strain evidence="9 10">CLA-AP-H27</strain>
    </source>
</reference>
<feature type="domain" description="DNA2/NAM7 helicase-like C-terminal" evidence="8">
    <location>
        <begin position="1049"/>
        <end position="1229"/>
    </location>
</feature>
<dbReference type="InterPro" id="IPR027417">
    <property type="entry name" value="P-loop_NTPase"/>
</dbReference>
<dbReference type="RefSeq" id="WP_349229276.1">
    <property type="nucleotide sequence ID" value="NZ_JBBMFJ010000013.1"/>
</dbReference>
<dbReference type="InterPro" id="IPR050534">
    <property type="entry name" value="Coronavir_polyprotein_1ab"/>
</dbReference>
<keyword evidence="2" id="KW-0547">Nucleotide-binding</keyword>
<feature type="coiled-coil region" evidence="6">
    <location>
        <begin position="631"/>
        <end position="817"/>
    </location>
</feature>
<evidence type="ECO:0000256" key="4">
    <source>
        <dbReference type="ARBA" id="ARBA00022806"/>
    </source>
</evidence>
<evidence type="ECO:0000259" key="7">
    <source>
        <dbReference type="Pfam" id="PF13086"/>
    </source>
</evidence>
<keyword evidence="6" id="KW-0175">Coiled coil</keyword>
<organism evidence="9 10">
    <name type="scientific">Ventrimonas faecis</name>
    <dbReference type="NCBI Taxonomy" id="3133170"/>
    <lineage>
        <taxon>Bacteria</taxon>
        <taxon>Bacillati</taxon>
        <taxon>Bacillota</taxon>
        <taxon>Clostridia</taxon>
        <taxon>Lachnospirales</taxon>
        <taxon>Lachnospiraceae</taxon>
        <taxon>Ventrimonas</taxon>
    </lineage>
</organism>
<name>A0ABV1HN84_9FIRM</name>
<dbReference type="Gene3D" id="3.40.50.300">
    <property type="entry name" value="P-loop containing nucleotide triphosphate hydrolases"/>
    <property type="match status" value="3"/>
</dbReference>
<dbReference type="Pfam" id="PF13087">
    <property type="entry name" value="AAA_12"/>
    <property type="match status" value="1"/>
</dbReference>
<dbReference type="Pfam" id="PF13086">
    <property type="entry name" value="AAA_11"/>
    <property type="match status" value="1"/>
</dbReference>
<evidence type="ECO:0000256" key="2">
    <source>
        <dbReference type="ARBA" id="ARBA00022741"/>
    </source>
</evidence>
<keyword evidence="5" id="KW-0067">ATP-binding</keyword>
<dbReference type="InterPro" id="IPR041679">
    <property type="entry name" value="DNA2/NAM7-like_C"/>
</dbReference>
<dbReference type="SUPFAM" id="SSF57997">
    <property type="entry name" value="Tropomyosin"/>
    <property type="match status" value="1"/>
</dbReference>
<keyword evidence="3" id="KW-0378">Hydrolase</keyword>
<evidence type="ECO:0000313" key="10">
    <source>
        <dbReference type="Proteomes" id="UP001437460"/>
    </source>
</evidence>
<evidence type="ECO:0000256" key="5">
    <source>
        <dbReference type="ARBA" id="ARBA00022840"/>
    </source>
</evidence>
<evidence type="ECO:0000256" key="6">
    <source>
        <dbReference type="SAM" id="Coils"/>
    </source>
</evidence>
<dbReference type="InterPro" id="IPR041677">
    <property type="entry name" value="DNA2/NAM7_AAA_11"/>
</dbReference>
<evidence type="ECO:0000313" key="9">
    <source>
        <dbReference type="EMBL" id="MEQ2563068.1"/>
    </source>
</evidence>
<dbReference type="SUPFAM" id="SSF52540">
    <property type="entry name" value="P-loop containing nucleoside triphosphate hydrolases"/>
    <property type="match status" value="1"/>
</dbReference>
<sequence length="1520" mass="173778">MLANLTTDEKDAIKILDYWFIMEFLNQQSLKKYKEKETSALTYKKQLLEGRKKRPNKKVEDFVWFKPGDTLRTLVRAEAEAMRLSVWSDFTVFVGCMRKEVCIQNIAQNVEWAGQGPEENYDEIALASLKFSKDGSYIADSLSISPLAWAMKRLSGGTANASQKLAVSEYNSEVRELEDQISRLFEPIEEGDSASESKESCAVSDTVSYDVLKQIENMVLEALHLDISETRGSFLTVYFKLYASENEIEEEENEIGLHMDFYSEDLAMAADGIRNHSFTEGKKKLLLDYILGLYRYGIDSEKKPPRFDVVKPQKEEELYQFMRDTLTAKRAPLGKWPSRFMPVLMQQIAVNLATDEDAKLPVFSVNGPPGTGKTTLLKEIIVSNIIEKARLLAEYADPDEAFDDYSFQHGNGPGNSYNQWVKKYHRLKNKKISGYSILVASSNNTAVENITKELPLEEKIIGDLAQSEKKGGPNDAALDELTGLFTVSESRETLPFRQKIWEEYTNEKGEKKARLKEIVMDEPDIYFSRFATDLLNDEFGKQEKQQAFGLISASLGKKANIDKVEKNVIVPLLEVMKRNDDVIKRKRTYLAARERFCSQLSFVLDLRAKLDQLSDQEKEFTNVSKKAGEKKHQAEIQRKKQTQQLSELDRTVAKQQENIGRLNDEKKKLETKITGIRAVCADLENKIALQRENIAAAKTRIDTLQRSVSLFGKLFKSSRYKEAQEGITQASAMQEQYLLQMNELNQELNDENGKLPASQDEIDSLETKIYENGRKLKEFQAKRAAIEAERQRLETELAAADRKVKEQKKLLEKAKLSYQSRDSYERGFVLDRQFIKDVLSSDMDVSTKAQLRNPWISEHYNREREKLFLYALQMTKEFILGSNKCRDNFKHLDCLWSGSYGDADPVRFADDDLQACTTAVYETLFLLIPVVSSTFASVQRLLKNVKEDIIGTLIVDEAGQASPHMAIGALCRAGKAVIVGDPKQVEPVVTDDQDVLKQTYTEDMFKLYADKTNSVQRFADLMNPYGTYLENDQGAQEWVGCPLLVHRRCIAPMYDISNDISYNNIMKQQTAQPKAEKLATFIAAQSQWMNISGKEAGRKRHFVKEQGDKVIEMLEAAFSKNPSPDLFIISPFTTVVSGIKDYVKKYAKACQNNHRESVLLKYEPSLSGWLDKNVGTVHRFQGKEAAEVIFLLGCDTSSNAGPAIRWVNNNIVNVAATRAKYRFYVIGDIQAWKQSKCVSRAKEIIDTYAFEDLDRELQKAQPDQEKLKHLCLQIPGGTTFPVQHEQGESEEEEEYIPSTEEVIGELSRSSVMSRKLTQEELSRFGFSSMEEISKFGPKIQSNLIWGMKLYLLLERAYKQTNAEIDASCCGILFCKAIEARMQECFADALKHYFPDYQMRAMRTAGSPDQRIRYLKDASPEEFTLGWYPTFIKYKKNNLGSIMAQLGYTAYDRQWWDDFRAKLFECKNRRNDCCHTKLFRWENLETLLETIFAASESEHHNRIEGLIYESKVGLLMKEGER</sequence>
<dbReference type="Proteomes" id="UP001437460">
    <property type="component" value="Unassembled WGS sequence"/>
</dbReference>
<dbReference type="Gene3D" id="1.20.5.340">
    <property type="match status" value="1"/>
</dbReference>
<dbReference type="PANTHER" id="PTHR43788">
    <property type="entry name" value="DNA2/NAM7 HELICASE FAMILY MEMBER"/>
    <property type="match status" value="1"/>
</dbReference>
<evidence type="ECO:0000259" key="8">
    <source>
        <dbReference type="Pfam" id="PF13087"/>
    </source>
</evidence>
<evidence type="ECO:0000256" key="1">
    <source>
        <dbReference type="ARBA" id="ARBA00007913"/>
    </source>
</evidence>
<feature type="domain" description="DNA2/NAM7 helicase helicase" evidence="7">
    <location>
        <begin position="917"/>
        <end position="990"/>
    </location>
</feature>
<comment type="caution">
    <text evidence="9">The sequence shown here is derived from an EMBL/GenBank/DDBJ whole genome shotgun (WGS) entry which is preliminary data.</text>
</comment>
<keyword evidence="10" id="KW-1185">Reference proteome</keyword>
<comment type="similarity">
    <text evidence="1">Belongs to the DNA2/NAM7 helicase family.</text>
</comment>